<dbReference type="Proteomes" id="UP000662888">
    <property type="component" value="Chromosome"/>
</dbReference>
<organism evidence="7 8">
    <name type="scientific">Massilia antarctica</name>
    <dbReference type="NCBI Taxonomy" id="2765360"/>
    <lineage>
        <taxon>Bacteria</taxon>
        <taxon>Pseudomonadati</taxon>
        <taxon>Pseudomonadota</taxon>
        <taxon>Betaproteobacteria</taxon>
        <taxon>Burkholderiales</taxon>
        <taxon>Oxalobacteraceae</taxon>
        <taxon>Telluria group</taxon>
        <taxon>Massilia</taxon>
    </lineage>
</organism>
<dbReference type="InterPro" id="IPR002559">
    <property type="entry name" value="Transposase_11"/>
</dbReference>
<dbReference type="NCBIfam" id="NF033592">
    <property type="entry name" value="transpos_IS4_1"/>
    <property type="match status" value="1"/>
</dbReference>
<keyword evidence="3" id="KW-0238">DNA-binding</keyword>
<keyword evidence="8" id="KW-1185">Reference proteome</keyword>
<feature type="domain" description="DUF4372" evidence="6">
    <location>
        <begin position="45"/>
        <end position="115"/>
    </location>
</feature>
<dbReference type="InterPro" id="IPR012337">
    <property type="entry name" value="RNaseH-like_sf"/>
</dbReference>
<sequence length="432" mass="49555">MTSRAGALLSGIKWVDNVKRVAGIGLRGLTSVCQLKNQTCNMFSITTFQRLMKGLPRGTFAQLVERHNADKYCKKFGHWDHLIAMLYAQISEAKGLRPLETGFNSHVAHHYHLGTSAIKRSTLADANENRSDTVFSDTAAWLMGKVSRKLRQQSNDLMYLLDSTSLTLKGREFERWTPENSTRNTQGLKLHVLYDAHDAIPVWHDISHPNVNDVERAVDVPLEANALYVFDKGSCDFNWWKSIDEANARFVTRFKNNAAVNVLQKSDIPADDAHIVLSDEIVTFKHKRLGGKRINLYFGKPLRRVIVARPNKDTPIVLATNDFDSSAMEIAQHYKKRWAIELFFKWIKQHLKIKQFLGRSENAVRIQILTALISYLLVALFNESNRVKRTLWDCLCFVRATLFQRTDTEDLHDRRRRQAAHEFAEIQGCLFS</sequence>
<dbReference type="Gene3D" id="3.90.350.10">
    <property type="entry name" value="Transposase Inhibitor Protein From Tn5, Chain A, domain 1"/>
    <property type="match status" value="1"/>
</dbReference>
<protein>
    <submittedName>
        <fullName evidence="7">IS4 family transposase</fullName>
    </submittedName>
</protein>
<evidence type="ECO:0000313" key="7">
    <source>
        <dbReference type="EMBL" id="QPI50772.1"/>
    </source>
</evidence>
<name>A0AA48WE76_9BURK</name>
<evidence type="ECO:0000259" key="6">
    <source>
        <dbReference type="Pfam" id="PF14294"/>
    </source>
</evidence>
<dbReference type="InterPro" id="IPR047952">
    <property type="entry name" value="Transpos_IS4"/>
</dbReference>
<evidence type="ECO:0000256" key="4">
    <source>
        <dbReference type="ARBA" id="ARBA00023172"/>
    </source>
</evidence>
<accession>A0AA48WE76</accession>
<evidence type="ECO:0000256" key="2">
    <source>
        <dbReference type="ARBA" id="ARBA00022578"/>
    </source>
</evidence>
<dbReference type="EMBL" id="CP065053">
    <property type="protein sequence ID" value="QPI50772.1"/>
    <property type="molecule type" value="Genomic_DNA"/>
</dbReference>
<evidence type="ECO:0000256" key="3">
    <source>
        <dbReference type="ARBA" id="ARBA00023125"/>
    </source>
</evidence>
<comment type="similarity">
    <text evidence="1">Belongs to the transposase 11 family.</text>
</comment>
<keyword evidence="2" id="KW-0815">Transposition</keyword>
<proteinExistence type="inferred from homology"/>
<evidence type="ECO:0000259" key="5">
    <source>
        <dbReference type="Pfam" id="PF01609"/>
    </source>
</evidence>
<dbReference type="Pfam" id="PF14294">
    <property type="entry name" value="DUF4372"/>
    <property type="match status" value="1"/>
</dbReference>
<dbReference type="InterPro" id="IPR025399">
    <property type="entry name" value="DUF4372"/>
</dbReference>
<dbReference type="SUPFAM" id="SSF53098">
    <property type="entry name" value="Ribonuclease H-like"/>
    <property type="match status" value="1"/>
</dbReference>
<feature type="domain" description="Transposase IS4-like" evidence="5">
    <location>
        <begin position="160"/>
        <end position="377"/>
    </location>
</feature>
<gene>
    <name evidence="7" type="ORF">IV454_04125</name>
</gene>
<dbReference type="PANTHER" id="PTHR33258">
    <property type="entry name" value="TRANSPOSASE INSL FOR INSERTION SEQUENCE ELEMENT IS186A-RELATED"/>
    <property type="match status" value="1"/>
</dbReference>
<dbReference type="RefSeq" id="WP_206090444.1">
    <property type="nucleotide sequence ID" value="NZ_CP065053.1"/>
</dbReference>
<dbReference type="PANTHER" id="PTHR33258:SF1">
    <property type="entry name" value="TRANSPOSASE INSL FOR INSERTION SEQUENCE ELEMENT IS186A-RELATED"/>
    <property type="match status" value="1"/>
</dbReference>
<reference evidence="7 8" key="1">
    <citation type="submission" date="2020-11" db="EMBL/GenBank/DDBJ databases">
        <authorList>
            <person name="Sun Q."/>
        </authorList>
    </citation>
    <scope>NUCLEOTIDE SEQUENCE [LARGE SCALE GENOMIC DNA]</scope>
    <source>
        <strain evidence="7 8">P8398</strain>
    </source>
</reference>
<evidence type="ECO:0000313" key="8">
    <source>
        <dbReference type="Proteomes" id="UP000662888"/>
    </source>
</evidence>
<dbReference type="Pfam" id="PF01609">
    <property type="entry name" value="DDE_Tnp_1"/>
    <property type="match status" value="1"/>
</dbReference>
<evidence type="ECO:0000256" key="1">
    <source>
        <dbReference type="ARBA" id="ARBA00010075"/>
    </source>
</evidence>
<keyword evidence="4" id="KW-0233">DNA recombination</keyword>